<comment type="caution">
    <text evidence="1">The sequence shown here is derived from an EMBL/GenBank/DDBJ whole genome shotgun (WGS) entry which is preliminary data.</text>
</comment>
<dbReference type="EMBL" id="CAXKWB010005697">
    <property type="protein sequence ID" value="CAL4079430.1"/>
    <property type="molecule type" value="Genomic_DNA"/>
</dbReference>
<dbReference type="Proteomes" id="UP001497623">
    <property type="component" value="Unassembled WGS sequence"/>
</dbReference>
<organism evidence="1 2">
    <name type="scientific">Meganyctiphanes norvegica</name>
    <name type="common">Northern krill</name>
    <name type="synonym">Thysanopoda norvegica</name>
    <dbReference type="NCBI Taxonomy" id="48144"/>
    <lineage>
        <taxon>Eukaryota</taxon>
        <taxon>Metazoa</taxon>
        <taxon>Ecdysozoa</taxon>
        <taxon>Arthropoda</taxon>
        <taxon>Crustacea</taxon>
        <taxon>Multicrustacea</taxon>
        <taxon>Malacostraca</taxon>
        <taxon>Eumalacostraca</taxon>
        <taxon>Eucarida</taxon>
        <taxon>Euphausiacea</taxon>
        <taxon>Euphausiidae</taxon>
        <taxon>Meganyctiphanes</taxon>
    </lineage>
</organism>
<accession>A0AAV2QCV3</accession>
<protein>
    <submittedName>
        <fullName evidence="1">Uncharacterized protein</fullName>
    </submittedName>
</protein>
<dbReference type="AlphaFoldDB" id="A0AAV2QCV3"/>
<sequence>KNKCTELKINSNEFLGAFLNSKDYMHKNKTLQTYAFQNRLTHAFDSANYIASLILLNSIQKNNEEQIKERKSIIKELLENIYDNQYILMCLTGILTSTNTLMLNDTCYDIIELTSCDVSDKGCLEVDKLLQNVVESVNDLDFTRAVAFRLDELYRSKGCNEWRISNPTVLCTFPSLLDFTYPVDHELNIRSFAAKMPSHLCLDLIDQPSSATLKTALMAITEREINLNINLLCHYNPGGDISDSVLETLNRSGNKCILTTFLGRLSDTAIQWLPNTLETICLKIDFNGLLSLNQHLPTLNYVSSLDILIDGLPRKDSIQLQCLPYSGKHLWIRLQMPDLSDEDLDCEFVCQTFKQVWPQQRNGEYSMIGVYGTKLTEIGCEHILRSLQFTGISTNIVVFGTSSVIMVERSTELNVLAGQLGLGQILIEP</sequence>
<proteinExistence type="predicted"/>
<gene>
    <name evidence="1" type="ORF">MNOR_LOCUS11012</name>
</gene>
<feature type="non-terminal residue" evidence="1">
    <location>
        <position position="1"/>
    </location>
</feature>
<keyword evidence="2" id="KW-1185">Reference proteome</keyword>
<name>A0AAV2QCV3_MEGNR</name>
<evidence type="ECO:0000313" key="1">
    <source>
        <dbReference type="EMBL" id="CAL4079430.1"/>
    </source>
</evidence>
<reference evidence="1 2" key="1">
    <citation type="submission" date="2024-05" db="EMBL/GenBank/DDBJ databases">
        <authorList>
            <person name="Wallberg A."/>
        </authorList>
    </citation>
    <scope>NUCLEOTIDE SEQUENCE [LARGE SCALE GENOMIC DNA]</scope>
</reference>
<evidence type="ECO:0000313" key="2">
    <source>
        <dbReference type="Proteomes" id="UP001497623"/>
    </source>
</evidence>